<proteinExistence type="predicted"/>
<protein>
    <recommendedName>
        <fullName evidence="1">D-inositol 3-phosphate glycosyltransferase</fullName>
    </recommendedName>
</protein>
<keyword evidence="3" id="KW-0808">Transferase</keyword>
<dbReference type="EMBL" id="JAVREY010000020">
    <property type="protein sequence ID" value="MDT0465047.1"/>
    <property type="molecule type" value="Genomic_DNA"/>
</dbReference>
<evidence type="ECO:0000313" key="7">
    <source>
        <dbReference type="Proteomes" id="UP001183809"/>
    </source>
</evidence>
<evidence type="ECO:0000256" key="4">
    <source>
        <dbReference type="SAM" id="MobiDB-lite"/>
    </source>
</evidence>
<gene>
    <name evidence="6" type="ORF">RM764_18875</name>
</gene>
<dbReference type="Pfam" id="PF13692">
    <property type="entry name" value="Glyco_trans_1_4"/>
    <property type="match status" value="1"/>
</dbReference>
<evidence type="ECO:0000259" key="5">
    <source>
        <dbReference type="Pfam" id="PF13579"/>
    </source>
</evidence>
<reference evidence="7" key="1">
    <citation type="submission" date="2023-07" db="EMBL/GenBank/DDBJ databases">
        <title>30 novel species of actinomycetes from the DSMZ collection.</title>
        <authorList>
            <person name="Nouioui I."/>
        </authorList>
    </citation>
    <scope>NUCLEOTIDE SEQUENCE [LARGE SCALE GENOMIC DNA]</scope>
    <source>
        <strain evidence="7">DSM 41699</strain>
    </source>
</reference>
<dbReference type="InterPro" id="IPR028098">
    <property type="entry name" value="Glyco_trans_4-like_N"/>
</dbReference>
<dbReference type="PANTHER" id="PTHR12526:SF629">
    <property type="entry name" value="TEICHURONIC ACID BIOSYNTHESIS GLYCOSYLTRANSFERASE TUAH-RELATED"/>
    <property type="match status" value="1"/>
</dbReference>
<evidence type="ECO:0000256" key="2">
    <source>
        <dbReference type="ARBA" id="ARBA00022676"/>
    </source>
</evidence>
<comment type="caution">
    <text evidence="6">The sequence shown here is derived from an EMBL/GenBank/DDBJ whole genome shotgun (WGS) entry which is preliminary data.</text>
</comment>
<evidence type="ECO:0000256" key="1">
    <source>
        <dbReference type="ARBA" id="ARBA00021292"/>
    </source>
</evidence>
<evidence type="ECO:0000256" key="3">
    <source>
        <dbReference type="ARBA" id="ARBA00022679"/>
    </source>
</evidence>
<dbReference type="Gene3D" id="3.40.50.2000">
    <property type="entry name" value="Glycogen Phosphorylase B"/>
    <property type="match status" value="2"/>
</dbReference>
<dbReference type="Pfam" id="PF13579">
    <property type="entry name" value="Glyco_trans_4_4"/>
    <property type="match status" value="1"/>
</dbReference>
<evidence type="ECO:0000313" key="6">
    <source>
        <dbReference type="EMBL" id="MDT0465047.1"/>
    </source>
</evidence>
<keyword evidence="2" id="KW-0328">Glycosyltransferase</keyword>
<dbReference type="RefSeq" id="WP_311696534.1">
    <property type="nucleotide sequence ID" value="NZ_JAVREY010000020.1"/>
</dbReference>
<name>A0ABU2TVP8_9ACTN</name>
<accession>A0ABU2TVP8</accession>
<dbReference type="Proteomes" id="UP001183809">
    <property type="component" value="Unassembled WGS sequence"/>
</dbReference>
<dbReference type="PANTHER" id="PTHR12526">
    <property type="entry name" value="GLYCOSYLTRANSFERASE"/>
    <property type="match status" value="1"/>
</dbReference>
<organism evidence="6 7">
    <name type="scientific">Streptomyces gibsoniae</name>
    <dbReference type="NCBI Taxonomy" id="3075529"/>
    <lineage>
        <taxon>Bacteria</taxon>
        <taxon>Bacillati</taxon>
        <taxon>Actinomycetota</taxon>
        <taxon>Actinomycetes</taxon>
        <taxon>Kitasatosporales</taxon>
        <taxon>Streptomycetaceae</taxon>
        <taxon>Streptomyces</taxon>
    </lineage>
</organism>
<feature type="domain" description="Glycosyltransferase subfamily 4-like N-terminal" evidence="5">
    <location>
        <begin position="15"/>
        <end position="167"/>
    </location>
</feature>
<keyword evidence="7" id="KW-1185">Reference proteome</keyword>
<dbReference type="SUPFAM" id="SSF53756">
    <property type="entry name" value="UDP-Glycosyltransferase/glycogen phosphorylase"/>
    <property type="match status" value="1"/>
</dbReference>
<sequence>MKILMAVVSDLRSDARVRREAAVLAADGHDVRVVGFDSGVRRAGSTVEEGVRYDVVPFPSRNLPRPLRLARAGLGAVRAALVMSRGRADAVHCHNLHLSLPALFVARRQGAALVYDAHELEACKHRGPVRRLIERWERLVWRRSQARITTNPSRAEYLERLHGSRPAVVGNYPRTPGPGMEPKDLRARLGIPGERLVLIFQGGFYLESRCFRTVATALRGLPEWHWVLIGFGSDDTVRKLRELIAECGIEDRTTILPAVSVDELLSYTAGADVGVVPLTNSGLNCYLGDTNKLFEYLMAGLAVVGSDFPEVRRAVLEGPAGPTGVLFDPASSASVVRALREAAAGLSMFRRNAVNARAAYSWETESRTLTHLYRALAAPQGAEPATEQGRQAEPSGLPKGA</sequence>
<feature type="region of interest" description="Disordered" evidence="4">
    <location>
        <begin position="378"/>
        <end position="401"/>
    </location>
</feature>